<feature type="domain" description="Cation-transporting P-type ATPase N-terminal" evidence="16">
    <location>
        <begin position="1"/>
        <end position="78"/>
    </location>
</feature>
<keyword evidence="14 15" id="KW-0472">Membrane</keyword>
<dbReference type="NCBIfam" id="TIGR01517">
    <property type="entry name" value="ATPase-IIB_Ca"/>
    <property type="match status" value="1"/>
</dbReference>
<dbReference type="InterPro" id="IPR023298">
    <property type="entry name" value="ATPase_P-typ_TM_dom_sf"/>
</dbReference>
<dbReference type="eggNOG" id="COG0474">
    <property type="taxonomic scope" value="Bacteria"/>
</dbReference>
<dbReference type="HOGENOM" id="CLU_002360_9_0_3"/>
<name>K9WBB7_9CYAN</name>
<evidence type="ECO:0000313" key="18">
    <source>
        <dbReference type="Proteomes" id="UP000010471"/>
    </source>
</evidence>
<dbReference type="InterPro" id="IPR023214">
    <property type="entry name" value="HAD_sf"/>
</dbReference>
<dbReference type="SFLD" id="SFLDF00027">
    <property type="entry name" value="p-type_atpase"/>
    <property type="match status" value="1"/>
</dbReference>
<dbReference type="GO" id="GO:0012505">
    <property type="term" value="C:endomembrane system"/>
    <property type="evidence" value="ECO:0007669"/>
    <property type="project" value="UniProtKB-SubCell"/>
</dbReference>
<feature type="transmembrane region" description="Helical" evidence="15">
    <location>
        <begin position="928"/>
        <end position="948"/>
    </location>
</feature>
<dbReference type="Pfam" id="PF00689">
    <property type="entry name" value="Cation_ATPase_C"/>
    <property type="match status" value="1"/>
</dbReference>
<feature type="transmembrane region" description="Helical" evidence="15">
    <location>
        <begin position="886"/>
        <end position="907"/>
    </location>
</feature>
<evidence type="ECO:0000256" key="12">
    <source>
        <dbReference type="ARBA" id="ARBA00022989"/>
    </source>
</evidence>
<keyword evidence="11" id="KW-1278">Translocase</keyword>
<dbReference type="InterPro" id="IPR044492">
    <property type="entry name" value="P_typ_ATPase_HD_dom"/>
</dbReference>
<dbReference type="PANTHER" id="PTHR24093">
    <property type="entry name" value="CATION TRANSPORTING ATPASE"/>
    <property type="match status" value="1"/>
</dbReference>
<proteinExistence type="predicted"/>
<dbReference type="Pfam" id="PF13246">
    <property type="entry name" value="Cation_ATPase"/>
    <property type="match status" value="1"/>
</dbReference>
<dbReference type="GO" id="GO:0005524">
    <property type="term" value="F:ATP binding"/>
    <property type="evidence" value="ECO:0007669"/>
    <property type="project" value="UniProtKB-KW"/>
</dbReference>
<feature type="transmembrane region" description="Helical" evidence="15">
    <location>
        <begin position="785"/>
        <end position="806"/>
    </location>
</feature>
<feature type="transmembrane region" description="Helical" evidence="15">
    <location>
        <begin position="960"/>
        <end position="981"/>
    </location>
</feature>
<dbReference type="Pfam" id="PF00122">
    <property type="entry name" value="E1-E2_ATPase"/>
    <property type="match status" value="1"/>
</dbReference>
<dbReference type="FunFam" id="3.40.50.1000:FF:000001">
    <property type="entry name" value="Phospholipid-transporting ATPase IC"/>
    <property type="match status" value="1"/>
</dbReference>
<evidence type="ECO:0000256" key="9">
    <source>
        <dbReference type="ARBA" id="ARBA00022840"/>
    </source>
</evidence>
<dbReference type="InterPro" id="IPR059000">
    <property type="entry name" value="ATPase_P-type_domA"/>
</dbReference>
<dbReference type="Gene3D" id="1.20.1110.10">
    <property type="entry name" value="Calcium-transporting ATPase, transmembrane domain"/>
    <property type="match status" value="2"/>
</dbReference>
<sequence length="997" mass="109741">MVTRNVSDSASEPVKGARTLPYQGLTSHQVKVNRQKYGANILTPPERTPWWMLFLEKFADPVIRILMIAAVIAISVGMIEGEYAEGLGIVVAILLATTLAFINEYKASQEFEILNQVYDEVSSKVIRDGSVTSIPRKELVVGDIVYIEQGQEIPADGEVLEEISLYLDQSKLTGESEPVKKYTKAKAEAYAREEATYPPYKIYRGTIVDQGEGLFELTAVGDQTEIGKVAMAVATVESGEQTPLNFQLERLSKLIGVVGLSFSGLTFVALLVRGFTTGELSLTLQQAYFAGLLIVSVIVALLQVWLPVVYDGFELAGTPVEPPQWLTSSRWVEWLKTVGIGLGLLALGIAVGYPFGLMPGAGESWLPSSVGRALLNYFMVAVTIIVVAVPEGLAMSVTLSLAYSMRKMAASHNLVRRMHACETIGAATVICSDKTGTLTQNQMRVHEVNFPALNPQRPDFKFIQAFIAEAIAANSTADLEKKPLSPPHFLGNATEGALLLWLDSQDIDYIPYRNHFQLKSRSPFSTEKKYMRTLGTSSVTGGDVLYLKGAPEVILEHCSQILTEESHSPLSDKTEILTLLKAYQQRGMRTLGLAYQDMSPDASELDIDDIDHSLTWLGFVAISDPLRAEVPEAIRACLDAGIQVKVVTGDSPETVQEIARQIGLWQEDDCRQNRYLHLTGQQFNQLSDEEAKRAVKELKILSRACPLDKFRLVKLLQENGHIVAVTGDGTNDAAAMKQAHVGLAMGSGTAIAKEASDIILLNDSFGSIVNAIVWGRSLYENIQRFILFQLTINVVALGIAFLGPFLGVALPLTVTQMLWVNLIMDTFAALALATEPPHWSVMERSPRNPESFIVSTSMAKNIFMTGLSFLVFLVSFLLYIRKDEGLTPYELSVFFAVFVMFQFWNLFNARCLGLKQSAFANLAKNKGFIVIAATIFLGQILIIQFGGSVFRTVPLSFSDWITVTAGTSIILWLGELWRLMIRLKSKANLEKSRTQVS</sequence>
<keyword evidence="7" id="KW-0547">Nucleotide-binding</keyword>
<gene>
    <name evidence="17" type="ORF">Mic7113_0929</name>
</gene>
<accession>K9WBB7</accession>
<evidence type="ECO:0000256" key="8">
    <source>
        <dbReference type="ARBA" id="ARBA00022837"/>
    </source>
</evidence>
<keyword evidence="8" id="KW-0106">Calcium</keyword>
<dbReference type="SFLD" id="SFLDS00003">
    <property type="entry name" value="Haloacid_Dehalogenase"/>
    <property type="match status" value="1"/>
</dbReference>
<keyword evidence="4" id="KW-0109">Calcium transport</keyword>
<reference evidence="17 18" key="1">
    <citation type="submission" date="2012-06" db="EMBL/GenBank/DDBJ databases">
        <title>Finished chromosome of genome of Microcoleus sp. PCC 7113.</title>
        <authorList>
            <consortium name="US DOE Joint Genome Institute"/>
            <person name="Gugger M."/>
            <person name="Coursin T."/>
            <person name="Rippka R."/>
            <person name="Tandeau De Marsac N."/>
            <person name="Huntemann M."/>
            <person name="Wei C.-L."/>
            <person name="Han J."/>
            <person name="Detter J.C."/>
            <person name="Han C."/>
            <person name="Tapia R."/>
            <person name="Chen A."/>
            <person name="Kyrpides N."/>
            <person name="Mavromatis K."/>
            <person name="Markowitz V."/>
            <person name="Szeto E."/>
            <person name="Ivanova N."/>
            <person name="Pagani I."/>
            <person name="Pati A."/>
            <person name="Goodwin L."/>
            <person name="Nordberg H.P."/>
            <person name="Cantor M.N."/>
            <person name="Hua S.X."/>
            <person name="Woyke T."/>
            <person name="Kerfeld C.A."/>
        </authorList>
    </citation>
    <scope>NUCLEOTIDE SEQUENCE [LARGE SCALE GENOMIC DNA]</scope>
    <source>
        <strain evidence="17 18">PCC 7113</strain>
    </source>
</reference>
<dbReference type="STRING" id="1173027.Mic7113_0929"/>
<evidence type="ECO:0000256" key="7">
    <source>
        <dbReference type="ARBA" id="ARBA00022741"/>
    </source>
</evidence>
<dbReference type="KEGG" id="mic:Mic7113_0929"/>
<dbReference type="SUPFAM" id="SSF56784">
    <property type="entry name" value="HAD-like"/>
    <property type="match status" value="1"/>
</dbReference>
<evidence type="ECO:0000256" key="15">
    <source>
        <dbReference type="SAM" id="Phobius"/>
    </source>
</evidence>
<dbReference type="Proteomes" id="UP000010471">
    <property type="component" value="Chromosome"/>
</dbReference>
<feature type="transmembrane region" description="Helical" evidence="15">
    <location>
        <begin position="85"/>
        <end position="102"/>
    </location>
</feature>
<organism evidence="17 18">
    <name type="scientific">Allocoleopsis franciscana PCC 7113</name>
    <dbReference type="NCBI Taxonomy" id="1173027"/>
    <lineage>
        <taxon>Bacteria</taxon>
        <taxon>Bacillati</taxon>
        <taxon>Cyanobacteriota</taxon>
        <taxon>Cyanophyceae</taxon>
        <taxon>Coleofasciculales</taxon>
        <taxon>Coleofasciculaceae</taxon>
        <taxon>Allocoleopsis</taxon>
        <taxon>Allocoleopsis franciscana</taxon>
    </lineage>
</organism>
<dbReference type="PATRIC" id="fig|1173027.3.peg.1023"/>
<dbReference type="InterPro" id="IPR006408">
    <property type="entry name" value="P-type_ATPase_IIB"/>
</dbReference>
<feature type="transmembrane region" description="Helical" evidence="15">
    <location>
        <begin position="254"/>
        <end position="275"/>
    </location>
</feature>
<dbReference type="SFLD" id="SFLDG00002">
    <property type="entry name" value="C1.7:_P-type_atpase_like"/>
    <property type="match status" value="1"/>
</dbReference>
<keyword evidence="12 15" id="KW-1133">Transmembrane helix</keyword>
<feature type="transmembrane region" description="Helical" evidence="15">
    <location>
        <begin position="334"/>
        <end position="355"/>
    </location>
</feature>
<dbReference type="Gene3D" id="3.40.50.1000">
    <property type="entry name" value="HAD superfamily/HAD-like"/>
    <property type="match status" value="1"/>
</dbReference>
<dbReference type="Pfam" id="PF08282">
    <property type="entry name" value="Hydrolase_3"/>
    <property type="match status" value="1"/>
</dbReference>
<feature type="transmembrane region" description="Helical" evidence="15">
    <location>
        <begin position="818"/>
        <end position="841"/>
    </location>
</feature>
<keyword evidence="10" id="KW-0460">Magnesium</keyword>
<dbReference type="InterPro" id="IPR006068">
    <property type="entry name" value="ATPase_P-typ_cation-transptr_C"/>
</dbReference>
<dbReference type="SUPFAM" id="SSF81665">
    <property type="entry name" value="Calcium ATPase, transmembrane domain M"/>
    <property type="match status" value="1"/>
</dbReference>
<dbReference type="EMBL" id="CP003630">
    <property type="protein sequence ID" value="AFZ16827.1"/>
    <property type="molecule type" value="Genomic_DNA"/>
</dbReference>
<dbReference type="SUPFAM" id="SSF81653">
    <property type="entry name" value="Calcium ATPase, transduction domain A"/>
    <property type="match status" value="1"/>
</dbReference>
<dbReference type="InterPro" id="IPR018303">
    <property type="entry name" value="ATPase_P-typ_P_site"/>
</dbReference>
<dbReference type="OrthoDB" id="499468at2"/>
<dbReference type="AlphaFoldDB" id="K9WBB7"/>
<protein>
    <recommendedName>
        <fullName evidence="2">P-type Ca(2+) transporter</fullName>
        <ecNumber evidence="2">7.2.2.10</ecNumber>
    </recommendedName>
</protein>
<evidence type="ECO:0000256" key="14">
    <source>
        <dbReference type="ARBA" id="ARBA00023136"/>
    </source>
</evidence>
<keyword evidence="18" id="KW-1185">Reference proteome</keyword>
<dbReference type="PANTHER" id="PTHR24093:SF369">
    <property type="entry name" value="CALCIUM-TRANSPORTING ATPASE"/>
    <property type="match status" value="1"/>
</dbReference>
<feature type="transmembrane region" description="Helical" evidence="15">
    <location>
        <begin position="287"/>
        <end position="313"/>
    </location>
</feature>
<evidence type="ECO:0000313" key="17">
    <source>
        <dbReference type="EMBL" id="AFZ16827.1"/>
    </source>
</evidence>
<dbReference type="InterPro" id="IPR036412">
    <property type="entry name" value="HAD-like_sf"/>
</dbReference>
<evidence type="ECO:0000259" key="16">
    <source>
        <dbReference type="SMART" id="SM00831"/>
    </source>
</evidence>
<dbReference type="GO" id="GO:0005388">
    <property type="term" value="F:P-type calcium transporter activity"/>
    <property type="evidence" value="ECO:0007669"/>
    <property type="project" value="UniProtKB-EC"/>
</dbReference>
<dbReference type="Pfam" id="PF00690">
    <property type="entry name" value="Cation_ATPase_N"/>
    <property type="match status" value="1"/>
</dbReference>
<feature type="transmembrane region" description="Helical" evidence="15">
    <location>
        <begin position="375"/>
        <end position="403"/>
    </location>
</feature>
<dbReference type="SUPFAM" id="SSF81660">
    <property type="entry name" value="Metal cation-transporting ATPase, ATP-binding domain N"/>
    <property type="match status" value="1"/>
</dbReference>
<keyword evidence="6" id="KW-0479">Metal-binding</keyword>
<evidence type="ECO:0000256" key="6">
    <source>
        <dbReference type="ARBA" id="ARBA00022723"/>
    </source>
</evidence>
<dbReference type="PRINTS" id="PR00119">
    <property type="entry name" value="CATATPASE"/>
</dbReference>
<dbReference type="GO" id="GO:0005886">
    <property type="term" value="C:plasma membrane"/>
    <property type="evidence" value="ECO:0007669"/>
    <property type="project" value="TreeGrafter"/>
</dbReference>
<evidence type="ECO:0000256" key="3">
    <source>
        <dbReference type="ARBA" id="ARBA00022448"/>
    </source>
</evidence>
<dbReference type="GO" id="GO:0046872">
    <property type="term" value="F:metal ion binding"/>
    <property type="evidence" value="ECO:0007669"/>
    <property type="project" value="UniProtKB-KW"/>
</dbReference>
<keyword evidence="5 15" id="KW-0812">Transmembrane</keyword>
<dbReference type="EC" id="7.2.2.10" evidence="2"/>
<evidence type="ECO:0000256" key="5">
    <source>
        <dbReference type="ARBA" id="ARBA00022692"/>
    </source>
</evidence>
<feature type="transmembrane region" description="Helical" evidence="15">
    <location>
        <begin position="62"/>
        <end position="79"/>
    </location>
</feature>
<evidence type="ECO:0000256" key="2">
    <source>
        <dbReference type="ARBA" id="ARBA00012790"/>
    </source>
</evidence>
<keyword evidence="3" id="KW-0813">Transport</keyword>
<keyword evidence="13" id="KW-0406">Ion transport</keyword>
<dbReference type="GO" id="GO:0016887">
    <property type="term" value="F:ATP hydrolysis activity"/>
    <property type="evidence" value="ECO:0007669"/>
    <property type="project" value="InterPro"/>
</dbReference>
<dbReference type="RefSeq" id="WP_015180987.1">
    <property type="nucleotide sequence ID" value="NC_019738.1"/>
</dbReference>
<evidence type="ECO:0000256" key="4">
    <source>
        <dbReference type="ARBA" id="ARBA00022568"/>
    </source>
</evidence>
<evidence type="ECO:0000256" key="13">
    <source>
        <dbReference type="ARBA" id="ARBA00023065"/>
    </source>
</evidence>
<keyword evidence="9" id="KW-0067">ATP-binding</keyword>
<dbReference type="InterPro" id="IPR001757">
    <property type="entry name" value="P_typ_ATPase"/>
</dbReference>
<comment type="subcellular location">
    <subcellularLocation>
        <location evidence="1">Endomembrane system</location>
        <topology evidence="1">Multi-pass membrane protein</topology>
    </subcellularLocation>
</comment>
<dbReference type="InterPro" id="IPR023299">
    <property type="entry name" value="ATPase_P-typ_cyto_dom_N"/>
</dbReference>
<evidence type="ECO:0000256" key="1">
    <source>
        <dbReference type="ARBA" id="ARBA00004127"/>
    </source>
</evidence>
<dbReference type="InterPro" id="IPR004014">
    <property type="entry name" value="ATPase_P-typ_cation-transptr_N"/>
</dbReference>
<dbReference type="NCBIfam" id="TIGR01494">
    <property type="entry name" value="ATPase_P-type"/>
    <property type="match status" value="3"/>
</dbReference>
<dbReference type="SMART" id="SM00831">
    <property type="entry name" value="Cation_ATPase_N"/>
    <property type="match status" value="1"/>
</dbReference>
<dbReference type="PRINTS" id="PR00120">
    <property type="entry name" value="HATPASE"/>
</dbReference>
<evidence type="ECO:0000256" key="11">
    <source>
        <dbReference type="ARBA" id="ARBA00022967"/>
    </source>
</evidence>
<dbReference type="Gene3D" id="3.40.1110.10">
    <property type="entry name" value="Calcium-transporting ATPase, cytoplasmic domain N"/>
    <property type="match status" value="1"/>
</dbReference>
<dbReference type="InterPro" id="IPR008250">
    <property type="entry name" value="ATPase_P-typ_transduc_dom_A_sf"/>
</dbReference>
<evidence type="ECO:0000256" key="10">
    <source>
        <dbReference type="ARBA" id="ARBA00022842"/>
    </source>
</evidence>
<feature type="transmembrane region" description="Helical" evidence="15">
    <location>
        <begin position="862"/>
        <end position="880"/>
    </location>
</feature>
<dbReference type="PROSITE" id="PS00154">
    <property type="entry name" value="ATPASE_E1_E2"/>
    <property type="match status" value="1"/>
</dbReference>
<dbReference type="Gene3D" id="2.70.150.10">
    <property type="entry name" value="Calcium-transporting ATPase, cytoplasmic transduction domain A"/>
    <property type="match status" value="1"/>
</dbReference>